<dbReference type="Proteomes" id="UP001175211">
    <property type="component" value="Unassembled WGS sequence"/>
</dbReference>
<organism evidence="2 3">
    <name type="scientific">Armillaria tabescens</name>
    <name type="common">Ringless honey mushroom</name>
    <name type="synonym">Agaricus tabescens</name>
    <dbReference type="NCBI Taxonomy" id="1929756"/>
    <lineage>
        <taxon>Eukaryota</taxon>
        <taxon>Fungi</taxon>
        <taxon>Dikarya</taxon>
        <taxon>Basidiomycota</taxon>
        <taxon>Agaricomycotina</taxon>
        <taxon>Agaricomycetes</taxon>
        <taxon>Agaricomycetidae</taxon>
        <taxon>Agaricales</taxon>
        <taxon>Marasmiineae</taxon>
        <taxon>Physalacriaceae</taxon>
        <taxon>Desarmillaria</taxon>
    </lineage>
</organism>
<name>A0AA39U5D7_ARMTA</name>
<reference evidence="2" key="1">
    <citation type="submission" date="2023-06" db="EMBL/GenBank/DDBJ databases">
        <authorList>
            <consortium name="Lawrence Berkeley National Laboratory"/>
            <person name="Ahrendt S."/>
            <person name="Sahu N."/>
            <person name="Indic B."/>
            <person name="Wong-Bajracharya J."/>
            <person name="Merenyi Z."/>
            <person name="Ke H.-M."/>
            <person name="Monk M."/>
            <person name="Kocsube S."/>
            <person name="Drula E."/>
            <person name="Lipzen A."/>
            <person name="Balint B."/>
            <person name="Henrissat B."/>
            <person name="Andreopoulos B."/>
            <person name="Martin F.M."/>
            <person name="Harder C.B."/>
            <person name="Rigling D."/>
            <person name="Ford K.L."/>
            <person name="Foster G.D."/>
            <person name="Pangilinan J."/>
            <person name="Papanicolaou A."/>
            <person name="Barry K."/>
            <person name="LaButti K."/>
            <person name="Viragh M."/>
            <person name="Koriabine M."/>
            <person name="Yan M."/>
            <person name="Riley R."/>
            <person name="Champramary S."/>
            <person name="Plett K.L."/>
            <person name="Tsai I.J."/>
            <person name="Slot J."/>
            <person name="Sipos G."/>
            <person name="Plett J."/>
            <person name="Nagy L.G."/>
            <person name="Grigoriev I.V."/>
        </authorList>
    </citation>
    <scope>NUCLEOTIDE SEQUENCE</scope>
    <source>
        <strain evidence="2">CCBAS 213</strain>
    </source>
</reference>
<evidence type="ECO:0000256" key="1">
    <source>
        <dbReference type="SAM" id="MobiDB-lite"/>
    </source>
</evidence>
<comment type="caution">
    <text evidence="2">The sequence shown here is derived from an EMBL/GenBank/DDBJ whole genome shotgun (WGS) entry which is preliminary data.</text>
</comment>
<sequence length="428" mass="47427">MQSKAAGMTSAYPSASTNTLFPPSVNFDPHPTLFTWGILQQMTTSQVFPQIPLAGTARFAISSLHSAYSMGRDYISHDDDNNHGLWQNHDIIPAPALFDEYLLSFSIAYPTTQSVQYGNSSQQHELHTVLNHMHLSYDEFHAEHFQMLAWDSDMNAEDSPSTPVVASSDPDLDSDSSSAPAMASLDSDEILDPDIYINSPSTPTMALSDSDWILDYIDGNSPSAPAMNPDRKRSTGSDDSHLLNVILEDPHRLQLQQNVIASFEALLERLQHLLSDKQAITIHRNVQTFKRLLCEAALCSSDPLHYPPVVIPGETKPSKRKGQPSASIDPQLLKDLTMSYGGTVKIGRLLGFSARTIRRLQLKWNLVLPGQAPFQIHVTDDGTECWSHHITCPQMSNLSDEKLDSMVHEILMDHPHHGRIMLSGVIAS</sequence>
<feature type="region of interest" description="Disordered" evidence="1">
    <location>
        <begin position="156"/>
        <end position="181"/>
    </location>
</feature>
<evidence type="ECO:0000313" key="2">
    <source>
        <dbReference type="EMBL" id="KAK0467355.1"/>
    </source>
</evidence>
<proteinExistence type="predicted"/>
<gene>
    <name evidence="2" type="ORF">EV420DRAFT_1636384</name>
</gene>
<dbReference type="RefSeq" id="XP_060337947.1">
    <property type="nucleotide sequence ID" value="XM_060476577.1"/>
</dbReference>
<dbReference type="EMBL" id="JAUEPS010000003">
    <property type="protein sequence ID" value="KAK0467355.1"/>
    <property type="molecule type" value="Genomic_DNA"/>
</dbReference>
<dbReference type="GeneID" id="85360125"/>
<keyword evidence="3" id="KW-1185">Reference proteome</keyword>
<protein>
    <submittedName>
        <fullName evidence="2">Uncharacterized protein</fullName>
    </submittedName>
</protein>
<dbReference type="AlphaFoldDB" id="A0AA39U5D7"/>
<evidence type="ECO:0000313" key="3">
    <source>
        <dbReference type="Proteomes" id="UP001175211"/>
    </source>
</evidence>
<accession>A0AA39U5D7</accession>